<evidence type="ECO:0000313" key="3">
    <source>
        <dbReference type="Proteomes" id="UP000266895"/>
    </source>
</evidence>
<gene>
    <name evidence="2" type="ORF">NCTC11636_02224</name>
</gene>
<keyword evidence="1" id="KW-0812">Transmembrane</keyword>
<keyword evidence="3" id="KW-1185">Reference proteome</keyword>
<dbReference type="RefSeq" id="WP_126383161.1">
    <property type="nucleotide sequence ID" value="NZ_LR134350.1"/>
</dbReference>
<dbReference type="KEGG" id="ahw:NCTC11636_02224"/>
<keyword evidence="1" id="KW-1133">Transmembrane helix</keyword>
<name>A0A448HJ73_9ACTO</name>
<protein>
    <submittedName>
        <fullName evidence="2">Uncharacterized protein</fullName>
    </submittedName>
</protein>
<accession>A0A448HJ73</accession>
<dbReference type="Proteomes" id="UP000266895">
    <property type="component" value="Chromosome"/>
</dbReference>
<dbReference type="AlphaFoldDB" id="A0A448HJ73"/>
<dbReference type="EMBL" id="LR134350">
    <property type="protein sequence ID" value="VEG29755.1"/>
    <property type="molecule type" value="Genomic_DNA"/>
</dbReference>
<organism evidence="2 3">
    <name type="scientific">Actinomyces howellii</name>
    <dbReference type="NCBI Taxonomy" id="52771"/>
    <lineage>
        <taxon>Bacteria</taxon>
        <taxon>Bacillati</taxon>
        <taxon>Actinomycetota</taxon>
        <taxon>Actinomycetes</taxon>
        <taxon>Actinomycetales</taxon>
        <taxon>Actinomycetaceae</taxon>
        <taxon>Actinomyces</taxon>
    </lineage>
</organism>
<proteinExistence type="predicted"/>
<sequence length="196" mass="21367">MAGAGWSNREGVPDLYAMTPQERAEWLADRRARSPRRALLPVCVAVVAGVMWALVLSPLVGAPWGADLSPAVVDSGTATVSSPAACERGWSTLWRMHTCTATIVWDEHGTTTDLPVRSPQALAPGTYEVVARHPFLRDRPYEVDSFDLMRIVPADMPANEGPQRTKQMALDIGAAVVIAVPTLTAIHLRRRPVRRP</sequence>
<feature type="transmembrane region" description="Helical" evidence="1">
    <location>
        <begin position="38"/>
        <end position="60"/>
    </location>
</feature>
<reference evidence="2 3" key="1">
    <citation type="submission" date="2018-12" db="EMBL/GenBank/DDBJ databases">
        <authorList>
            <consortium name="Pathogen Informatics"/>
        </authorList>
    </citation>
    <scope>NUCLEOTIDE SEQUENCE [LARGE SCALE GENOMIC DNA]</scope>
    <source>
        <strain evidence="2 3">NCTC11636</strain>
    </source>
</reference>
<evidence type="ECO:0000256" key="1">
    <source>
        <dbReference type="SAM" id="Phobius"/>
    </source>
</evidence>
<evidence type="ECO:0000313" key="2">
    <source>
        <dbReference type="EMBL" id="VEG29755.1"/>
    </source>
</evidence>
<keyword evidence="1" id="KW-0472">Membrane</keyword>
<feature type="transmembrane region" description="Helical" evidence="1">
    <location>
        <begin position="168"/>
        <end position="188"/>
    </location>
</feature>